<keyword evidence="2" id="KW-1185">Reference proteome</keyword>
<protein>
    <submittedName>
        <fullName evidence="1">Uncharacterized protein</fullName>
    </submittedName>
</protein>
<dbReference type="PATRIC" id="fig|1423810.4.peg.350"/>
<dbReference type="AlphaFoldDB" id="A0A0R2C8I8"/>
<comment type="caution">
    <text evidence="1">The sequence shown here is derived from an EMBL/GenBank/DDBJ whole genome shotgun (WGS) entry which is preliminary data.</text>
</comment>
<evidence type="ECO:0000313" key="2">
    <source>
        <dbReference type="Proteomes" id="UP000051789"/>
    </source>
</evidence>
<dbReference type="STRING" id="1423810.FD19_GL000346"/>
<accession>A0A0R2C8I8</accession>
<name>A0A0R2C8I8_9LACO</name>
<sequence>MLSRKDLHELAQRWASWFADSDNRDAPVSNINLTDELQGAGLVADNFVSVPVAFRAHLVFDDGPAAVALLDAFDDPLALGNSIAARWEQISHWLADGELDHSSWWWLTRAFQRLATLTLPLVDIRTIIIESFDGAFGRRTEDAIVAQKVTVNRDGSMVKVDQPVQGPPRTHHGQVDAQALAPLLTALADLAGAGTDDWSVMDAGNWELTVVSTTGRQRRTGPLIVGEDQGLSERLRDLLHVSGLLLMDGAPHRLQRFSAHYQPAAKVQEDLVLRRGDQSVSFTHQGPTRQVQTRVVDESVGRLLDLLADSSATEVTLLADPADNLTVTWNYRDKAAKSVHGTLNQDHPIPAWGEVAAILRTWMSSVAPAMLDPHVINLPTAKQDEILYAQVLFPHGDRAYSYLATTDYVVGDRVVVPVGGDGEADGIIVNLQYYAPSEAPFPPDRTKAILRKADPLGVVNEWRNQQS</sequence>
<evidence type="ECO:0000313" key="1">
    <source>
        <dbReference type="EMBL" id="KRM88062.1"/>
    </source>
</evidence>
<dbReference type="OrthoDB" id="2330122at2"/>
<proteinExistence type="predicted"/>
<gene>
    <name evidence="1" type="ORF">FD19_GL000346</name>
</gene>
<dbReference type="RefSeq" id="WP_054749388.1">
    <property type="nucleotide sequence ID" value="NZ_AYZK01000001.1"/>
</dbReference>
<organism evidence="1 2">
    <name type="scientific">Lacticaseibacillus thailandensis DSM 22698 = JCM 13996</name>
    <dbReference type="NCBI Taxonomy" id="1423810"/>
    <lineage>
        <taxon>Bacteria</taxon>
        <taxon>Bacillati</taxon>
        <taxon>Bacillota</taxon>
        <taxon>Bacilli</taxon>
        <taxon>Lactobacillales</taxon>
        <taxon>Lactobacillaceae</taxon>
        <taxon>Lacticaseibacillus</taxon>
    </lineage>
</organism>
<dbReference type="Proteomes" id="UP000051789">
    <property type="component" value="Unassembled WGS sequence"/>
</dbReference>
<reference evidence="1 2" key="1">
    <citation type="journal article" date="2015" name="Genome Announc.">
        <title>Expanding the biotechnology potential of lactobacilli through comparative genomics of 213 strains and associated genera.</title>
        <authorList>
            <person name="Sun Z."/>
            <person name="Harris H.M."/>
            <person name="McCann A."/>
            <person name="Guo C."/>
            <person name="Argimon S."/>
            <person name="Zhang W."/>
            <person name="Yang X."/>
            <person name="Jeffery I.B."/>
            <person name="Cooney J.C."/>
            <person name="Kagawa T.F."/>
            <person name="Liu W."/>
            <person name="Song Y."/>
            <person name="Salvetti E."/>
            <person name="Wrobel A."/>
            <person name="Rasinkangas P."/>
            <person name="Parkhill J."/>
            <person name="Rea M.C."/>
            <person name="O'Sullivan O."/>
            <person name="Ritari J."/>
            <person name="Douillard F.P."/>
            <person name="Paul Ross R."/>
            <person name="Yang R."/>
            <person name="Briner A.E."/>
            <person name="Felis G.E."/>
            <person name="de Vos W.M."/>
            <person name="Barrangou R."/>
            <person name="Klaenhammer T.R."/>
            <person name="Caufield P.W."/>
            <person name="Cui Y."/>
            <person name="Zhang H."/>
            <person name="O'Toole P.W."/>
        </authorList>
    </citation>
    <scope>NUCLEOTIDE SEQUENCE [LARGE SCALE GENOMIC DNA]</scope>
    <source>
        <strain evidence="1 2">DSM 22698</strain>
    </source>
</reference>
<dbReference type="EMBL" id="AYZK01000001">
    <property type="protein sequence ID" value="KRM88062.1"/>
    <property type="molecule type" value="Genomic_DNA"/>
</dbReference>